<evidence type="ECO:0008006" key="3">
    <source>
        <dbReference type="Google" id="ProtNLM"/>
    </source>
</evidence>
<sequence length="119" mass="13286">MAKTSQYPEIQLITISKDNMKNLIISAVCLGVISACSVNYETGSAKADKSTEVENYIEANEPSTPEQKAQLAKEMQEHEKITKIKCQDAKLDLVEAEATKNMSIIKQVTTRIQKYCDDK</sequence>
<protein>
    <recommendedName>
        <fullName evidence="3">Lipoprotein</fullName>
    </recommendedName>
</protein>
<accession>A0ABU3SWF9</accession>
<keyword evidence="2" id="KW-1185">Reference proteome</keyword>
<reference evidence="1 2" key="1">
    <citation type="submission" date="2023-10" db="EMBL/GenBank/DDBJ databases">
        <title>Glaciecola aquimarina strain GGW-M5 nov., isolated from a coastal seawater.</title>
        <authorList>
            <person name="Bayburt H."/>
            <person name="Kim J.M."/>
            <person name="Choi B.J."/>
            <person name="Jeon C.O."/>
        </authorList>
    </citation>
    <scope>NUCLEOTIDE SEQUENCE [LARGE SCALE GENOMIC DNA]</scope>
    <source>
        <strain evidence="1 2">KCTC 32108</strain>
    </source>
</reference>
<dbReference type="RefSeq" id="WP_316025947.1">
    <property type="nucleotide sequence ID" value="NZ_JAWDIO010000002.1"/>
</dbReference>
<comment type="caution">
    <text evidence="1">The sequence shown here is derived from an EMBL/GenBank/DDBJ whole genome shotgun (WGS) entry which is preliminary data.</text>
</comment>
<dbReference type="EMBL" id="JAWDIO010000002">
    <property type="protein sequence ID" value="MDU0354339.1"/>
    <property type="molecule type" value="Genomic_DNA"/>
</dbReference>
<gene>
    <name evidence="1" type="ORF">RS130_10715</name>
</gene>
<dbReference type="Proteomes" id="UP001247805">
    <property type="component" value="Unassembled WGS sequence"/>
</dbReference>
<proteinExistence type="predicted"/>
<name>A0ABU3SWF9_9ALTE</name>
<organism evidence="1 2">
    <name type="scientific">Paraglaciecola aquimarina</name>
    <dbReference type="NCBI Taxonomy" id="1235557"/>
    <lineage>
        <taxon>Bacteria</taxon>
        <taxon>Pseudomonadati</taxon>
        <taxon>Pseudomonadota</taxon>
        <taxon>Gammaproteobacteria</taxon>
        <taxon>Alteromonadales</taxon>
        <taxon>Alteromonadaceae</taxon>
        <taxon>Paraglaciecola</taxon>
    </lineage>
</organism>
<evidence type="ECO:0000313" key="2">
    <source>
        <dbReference type="Proteomes" id="UP001247805"/>
    </source>
</evidence>
<evidence type="ECO:0000313" key="1">
    <source>
        <dbReference type="EMBL" id="MDU0354339.1"/>
    </source>
</evidence>